<protein>
    <submittedName>
        <fullName evidence="1">Uncharacterized protein</fullName>
    </submittedName>
</protein>
<organism evidence="1 2">
    <name type="scientific">Haliscomenobacter hydrossis (strain ATCC 27775 / DSM 1100 / LMG 10767 / O)</name>
    <dbReference type="NCBI Taxonomy" id="760192"/>
    <lineage>
        <taxon>Bacteria</taxon>
        <taxon>Pseudomonadati</taxon>
        <taxon>Bacteroidota</taxon>
        <taxon>Saprospiria</taxon>
        <taxon>Saprospirales</taxon>
        <taxon>Haliscomenobacteraceae</taxon>
        <taxon>Haliscomenobacter</taxon>
    </lineage>
</organism>
<keyword evidence="2" id="KW-1185">Reference proteome</keyword>
<reference evidence="1 2" key="1">
    <citation type="journal article" date="2011" name="Stand. Genomic Sci.">
        <title>Complete genome sequence of Haliscomenobacter hydrossis type strain (O).</title>
        <authorList>
            <consortium name="US DOE Joint Genome Institute (JGI-PGF)"/>
            <person name="Daligault H."/>
            <person name="Lapidus A."/>
            <person name="Zeytun A."/>
            <person name="Nolan M."/>
            <person name="Lucas S."/>
            <person name="Del Rio T.G."/>
            <person name="Tice H."/>
            <person name="Cheng J.F."/>
            <person name="Tapia R."/>
            <person name="Han C."/>
            <person name="Goodwin L."/>
            <person name="Pitluck S."/>
            <person name="Liolios K."/>
            <person name="Pagani I."/>
            <person name="Ivanova N."/>
            <person name="Huntemann M."/>
            <person name="Mavromatis K."/>
            <person name="Mikhailova N."/>
            <person name="Pati A."/>
            <person name="Chen A."/>
            <person name="Palaniappan K."/>
            <person name="Land M."/>
            <person name="Hauser L."/>
            <person name="Brambilla E.M."/>
            <person name="Rohde M."/>
            <person name="Verbarg S."/>
            <person name="Goker M."/>
            <person name="Bristow J."/>
            <person name="Eisen J.A."/>
            <person name="Markowitz V."/>
            <person name="Hugenholtz P."/>
            <person name="Kyrpides N.C."/>
            <person name="Klenk H.P."/>
            <person name="Woyke T."/>
        </authorList>
    </citation>
    <scope>NUCLEOTIDE SEQUENCE [LARGE SCALE GENOMIC DNA]</scope>
    <source>
        <strain evidence="2">ATCC 27775 / DSM 1100 / LMG 10767 / O</strain>
    </source>
</reference>
<dbReference type="eggNOG" id="ENOG5033Q0R">
    <property type="taxonomic scope" value="Bacteria"/>
</dbReference>
<gene>
    <name evidence="1" type="ordered locus">Halhy_0517</name>
</gene>
<accession>F4KZD2</accession>
<evidence type="ECO:0000313" key="2">
    <source>
        <dbReference type="Proteomes" id="UP000008461"/>
    </source>
</evidence>
<dbReference type="EMBL" id="CP002691">
    <property type="protein sequence ID" value="AEE48427.1"/>
    <property type="molecule type" value="Genomic_DNA"/>
</dbReference>
<proteinExistence type="predicted"/>
<dbReference type="HOGENOM" id="CLU_620754_0_0_10"/>
<sequence>MKKIQTFIISALLAATFFSSCKKDEIEPDIGNNAYDPVNVLRDNADFEHVWDTTMFMQTFGHYGMSDMTIENDHLLHFVFIENSIGGVNGYPSFYRKSVDLNTKKEVPLPPGAKQYPNLKNFISTNGEIRQKLHVHAFRPYTNFYYMALMTYGGPRGSTYIHVSGDASYTGLGGVVGQTHLGSFENYQLELGYRNMSIYHYPNMVYSFVGLNPNPNPYLLTGLRLLWGGFLSIGPHTFNNGDNLRPLFSETELGKSTLFATTKDNKLIVAEYTPTELPEQGFVETPATLVASVPYTPYYPNFTGTAKTYQHYSKDGKQMGLFVYHPDSKKYYSFSYNFQTKTLQKVLDGASLSYGSEEESDVAFDEQGNLYYTGYANNGNNKEGISIYKISTGGHTLVGTDNFLKFGEVVKLKYLLGKMYVAVQGRKTGTQVQQLSILKQK</sequence>
<dbReference type="STRING" id="760192.Halhy_0517"/>
<dbReference type="RefSeq" id="WP_013762991.1">
    <property type="nucleotide sequence ID" value="NC_015510.1"/>
</dbReference>
<evidence type="ECO:0000313" key="1">
    <source>
        <dbReference type="EMBL" id="AEE48427.1"/>
    </source>
</evidence>
<name>F4KZD2_HALH1</name>
<dbReference type="KEGG" id="hhy:Halhy_0517"/>
<dbReference type="Proteomes" id="UP000008461">
    <property type="component" value="Chromosome"/>
</dbReference>
<dbReference type="PROSITE" id="PS51257">
    <property type="entry name" value="PROKAR_LIPOPROTEIN"/>
    <property type="match status" value="1"/>
</dbReference>
<reference key="2">
    <citation type="submission" date="2011-04" db="EMBL/GenBank/DDBJ databases">
        <title>Complete sequence of chromosome of Haliscomenobacter hydrossis DSM 1100.</title>
        <authorList>
            <consortium name="US DOE Joint Genome Institute (JGI-PGF)"/>
            <person name="Lucas S."/>
            <person name="Han J."/>
            <person name="Lapidus A."/>
            <person name="Bruce D."/>
            <person name="Goodwin L."/>
            <person name="Pitluck S."/>
            <person name="Peters L."/>
            <person name="Kyrpides N."/>
            <person name="Mavromatis K."/>
            <person name="Ivanova N."/>
            <person name="Ovchinnikova G."/>
            <person name="Pagani I."/>
            <person name="Daligault H."/>
            <person name="Detter J.C."/>
            <person name="Han C."/>
            <person name="Land M."/>
            <person name="Hauser L."/>
            <person name="Markowitz V."/>
            <person name="Cheng J.-F."/>
            <person name="Hugenholtz P."/>
            <person name="Woyke T."/>
            <person name="Wu D."/>
            <person name="Verbarg S."/>
            <person name="Frueling A."/>
            <person name="Brambilla E."/>
            <person name="Klenk H.-P."/>
            <person name="Eisen J.A."/>
        </authorList>
    </citation>
    <scope>NUCLEOTIDE SEQUENCE</scope>
    <source>
        <strain>DSM 1100</strain>
    </source>
</reference>
<dbReference type="AlphaFoldDB" id="F4KZD2"/>
<dbReference type="OrthoDB" id="9817615at2"/>